<dbReference type="InterPro" id="IPR005829">
    <property type="entry name" value="Sugar_transporter_CS"/>
</dbReference>
<dbReference type="InterPro" id="IPR005828">
    <property type="entry name" value="MFS_sugar_transport-like"/>
</dbReference>
<dbReference type="KEGG" id="pbp:STSP1_02418"/>
<evidence type="ECO:0000256" key="9">
    <source>
        <dbReference type="RuleBase" id="RU003346"/>
    </source>
</evidence>
<comment type="similarity">
    <text evidence="2 9">Belongs to the major facilitator superfamily. Sugar transporter (TC 2.A.1.1) family.</text>
</comment>
<keyword evidence="6 10" id="KW-0812">Transmembrane</keyword>
<keyword evidence="4" id="KW-1003">Cell membrane</keyword>
<evidence type="ECO:0000256" key="1">
    <source>
        <dbReference type="ARBA" id="ARBA00004651"/>
    </source>
</evidence>
<dbReference type="PROSITE" id="PS50850">
    <property type="entry name" value="MFS"/>
    <property type="match status" value="1"/>
</dbReference>
<sequence>MVERSYNLKYVMSICIVASLGGFLFGFDISVISGTLSYLEGMFDLSGTSKGLVVASAIFGCVFGAGGIGKISDTIGRKKSLFLACLLLIISAIGSGWSNSIGLFVFYRFIGGVGVGAASGVAPIYIAEVAPTKIRGGLVAFYQLAIVVGLSAAYVSNYFIELNTAEDSWRWMFTAEAAPGVLFFAAIFLIPETPRFLVKIGKTAKAGSVLSKIENEQYASKEIENIKKTLAHVRKGSLKDLLEPRLLRIVIIGALLGIFQQISGVNAVLFYAPQIFEATGVEFSASLLQSTFIGLVFIVFSFIPLLLVDKAGRKKILLIGMACMAGSLAVISTFFVMDKTNSFGILIAVLCYVAAYAGSIASVTWIVLSEIFPNRIRAEAMAVANLCLWSANTLLTLTFPILEEKYGIQTPFIAYTVICVIIFFFVLYYIPETKGKSLEEIEEELVGIK</sequence>
<evidence type="ECO:0000256" key="4">
    <source>
        <dbReference type="ARBA" id="ARBA00022475"/>
    </source>
</evidence>
<feature type="transmembrane region" description="Helical" evidence="10">
    <location>
        <begin position="51"/>
        <end position="69"/>
    </location>
</feature>
<dbReference type="FunFam" id="1.20.1250.20:FF:000122">
    <property type="entry name" value="D-xylose transporter XylE"/>
    <property type="match status" value="1"/>
</dbReference>
<evidence type="ECO:0000256" key="8">
    <source>
        <dbReference type="ARBA" id="ARBA00023136"/>
    </source>
</evidence>
<keyword evidence="5" id="KW-0762">Sugar transport</keyword>
<dbReference type="EMBL" id="CP021023">
    <property type="protein sequence ID" value="ARN57992.1"/>
    <property type="molecule type" value="Genomic_DNA"/>
</dbReference>
<keyword evidence="13" id="KW-1185">Reference proteome</keyword>
<protein>
    <submittedName>
        <fullName evidence="12">D-xylose transporter</fullName>
    </submittedName>
</protein>
<organism evidence="12 13">
    <name type="scientific">Sedimentisphaera salicampi</name>
    <dbReference type="NCBI Taxonomy" id="1941349"/>
    <lineage>
        <taxon>Bacteria</taxon>
        <taxon>Pseudomonadati</taxon>
        <taxon>Planctomycetota</taxon>
        <taxon>Phycisphaerae</taxon>
        <taxon>Sedimentisphaerales</taxon>
        <taxon>Sedimentisphaeraceae</taxon>
        <taxon>Sedimentisphaera</taxon>
    </lineage>
</organism>
<comment type="subcellular location">
    <subcellularLocation>
        <location evidence="1">Cell membrane</location>
        <topology evidence="1">Multi-pass membrane protein</topology>
    </subcellularLocation>
</comment>
<feature type="transmembrane region" description="Helical" evidence="10">
    <location>
        <begin position="316"/>
        <end position="337"/>
    </location>
</feature>
<accession>A0A1W6LQI5</accession>
<feature type="transmembrane region" description="Helical" evidence="10">
    <location>
        <begin position="408"/>
        <end position="430"/>
    </location>
</feature>
<dbReference type="InterPro" id="IPR020846">
    <property type="entry name" value="MFS_dom"/>
</dbReference>
<feature type="transmembrane region" description="Helical" evidence="10">
    <location>
        <begin position="12"/>
        <end position="39"/>
    </location>
</feature>
<evidence type="ECO:0000256" key="10">
    <source>
        <dbReference type="SAM" id="Phobius"/>
    </source>
</evidence>
<dbReference type="PANTHER" id="PTHR48023:SF4">
    <property type="entry name" value="D-XYLOSE-PROTON SYMPORTER-LIKE 2"/>
    <property type="match status" value="1"/>
</dbReference>
<dbReference type="RefSeq" id="WP_085756606.1">
    <property type="nucleotide sequence ID" value="NZ_NHPQ01000040.1"/>
</dbReference>
<keyword evidence="8 10" id="KW-0472">Membrane</keyword>
<feature type="domain" description="Major facilitator superfamily (MFS) profile" evidence="11">
    <location>
        <begin position="14"/>
        <end position="434"/>
    </location>
</feature>
<evidence type="ECO:0000256" key="5">
    <source>
        <dbReference type="ARBA" id="ARBA00022597"/>
    </source>
</evidence>
<dbReference type="PRINTS" id="PR00171">
    <property type="entry name" value="SUGRTRNSPORT"/>
</dbReference>
<feature type="transmembrane region" description="Helical" evidence="10">
    <location>
        <begin position="139"/>
        <end position="159"/>
    </location>
</feature>
<dbReference type="GO" id="GO:0022857">
    <property type="term" value="F:transmembrane transporter activity"/>
    <property type="evidence" value="ECO:0007669"/>
    <property type="project" value="InterPro"/>
</dbReference>
<dbReference type="Proteomes" id="UP000193334">
    <property type="component" value="Chromosome"/>
</dbReference>
<reference evidence="13" key="1">
    <citation type="submission" date="2017-04" db="EMBL/GenBank/DDBJ databases">
        <title>Comparative genomics and description of representatives of a novel lineage of planctomycetes thriving in anoxic sediments.</title>
        <authorList>
            <person name="Spring S."/>
            <person name="Bunk B."/>
            <person name="Sproer C."/>
        </authorList>
    </citation>
    <scope>NUCLEOTIDE SEQUENCE [LARGE SCALE GENOMIC DNA]</scope>
    <source>
        <strain evidence="13">ST-PulAB-D4</strain>
    </source>
</reference>
<feature type="transmembrane region" description="Helical" evidence="10">
    <location>
        <begin position="343"/>
        <end position="368"/>
    </location>
</feature>
<gene>
    <name evidence="12" type="primary">xylE_4</name>
    <name evidence="12" type="ORF">STSP1_02418</name>
</gene>
<dbReference type="InterPro" id="IPR036259">
    <property type="entry name" value="MFS_trans_sf"/>
</dbReference>
<keyword evidence="3 9" id="KW-0813">Transport</keyword>
<dbReference type="InterPro" id="IPR050820">
    <property type="entry name" value="MFS_Sugar_Transporter"/>
</dbReference>
<dbReference type="SUPFAM" id="SSF103473">
    <property type="entry name" value="MFS general substrate transporter"/>
    <property type="match status" value="1"/>
</dbReference>
<proteinExistence type="inferred from homology"/>
<evidence type="ECO:0000256" key="2">
    <source>
        <dbReference type="ARBA" id="ARBA00010992"/>
    </source>
</evidence>
<feature type="transmembrane region" description="Helical" evidence="10">
    <location>
        <begin position="104"/>
        <end position="127"/>
    </location>
</feature>
<feature type="transmembrane region" description="Helical" evidence="10">
    <location>
        <begin position="380"/>
        <end position="402"/>
    </location>
</feature>
<feature type="transmembrane region" description="Helical" evidence="10">
    <location>
        <begin position="292"/>
        <end position="309"/>
    </location>
</feature>
<feature type="transmembrane region" description="Helical" evidence="10">
    <location>
        <begin position="81"/>
        <end position="98"/>
    </location>
</feature>
<evidence type="ECO:0000313" key="12">
    <source>
        <dbReference type="EMBL" id="ARN57992.1"/>
    </source>
</evidence>
<dbReference type="Gene3D" id="1.20.1250.20">
    <property type="entry name" value="MFS general substrate transporter like domains"/>
    <property type="match status" value="2"/>
</dbReference>
<evidence type="ECO:0000256" key="3">
    <source>
        <dbReference type="ARBA" id="ARBA00022448"/>
    </source>
</evidence>
<dbReference type="PANTHER" id="PTHR48023">
    <property type="entry name" value="D-XYLOSE-PROTON SYMPORTER-LIKE 2"/>
    <property type="match status" value="1"/>
</dbReference>
<evidence type="ECO:0000259" key="11">
    <source>
        <dbReference type="PROSITE" id="PS50850"/>
    </source>
</evidence>
<feature type="transmembrane region" description="Helical" evidence="10">
    <location>
        <begin position="171"/>
        <end position="190"/>
    </location>
</feature>
<keyword evidence="7 10" id="KW-1133">Transmembrane helix</keyword>
<dbReference type="InterPro" id="IPR003663">
    <property type="entry name" value="Sugar/inositol_transpt"/>
</dbReference>
<name>A0A1W6LQI5_9BACT</name>
<evidence type="ECO:0000256" key="7">
    <source>
        <dbReference type="ARBA" id="ARBA00022989"/>
    </source>
</evidence>
<dbReference type="Pfam" id="PF00083">
    <property type="entry name" value="Sugar_tr"/>
    <property type="match status" value="1"/>
</dbReference>
<dbReference type="GO" id="GO:0005886">
    <property type="term" value="C:plasma membrane"/>
    <property type="evidence" value="ECO:0007669"/>
    <property type="project" value="UniProtKB-SubCell"/>
</dbReference>
<dbReference type="PROSITE" id="PS00217">
    <property type="entry name" value="SUGAR_TRANSPORT_2"/>
    <property type="match status" value="1"/>
</dbReference>
<feature type="transmembrane region" description="Helical" evidence="10">
    <location>
        <begin position="246"/>
        <end position="272"/>
    </location>
</feature>
<evidence type="ECO:0000256" key="6">
    <source>
        <dbReference type="ARBA" id="ARBA00022692"/>
    </source>
</evidence>
<evidence type="ECO:0000313" key="13">
    <source>
        <dbReference type="Proteomes" id="UP000193334"/>
    </source>
</evidence>
<dbReference type="AlphaFoldDB" id="A0A1W6LQI5"/>
<dbReference type="STRING" id="1941349.STSP1_02418"/>
<dbReference type="NCBIfam" id="TIGR00879">
    <property type="entry name" value="SP"/>
    <property type="match status" value="1"/>
</dbReference>